<name>A0A2J8WE97_PONAB</name>
<keyword evidence="2" id="KW-1133">Transmembrane helix</keyword>
<protein>
    <submittedName>
        <fullName evidence="3">CHL1 isoform 5</fullName>
    </submittedName>
</protein>
<keyword evidence="2" id="KW-0812">Transmembrane</keyword>
<comment type="caution">
    <text evidence="3">The sequence shown here is derived from an EMBL/GenBank/DDBJ whole genome shotgun (WGS) entry which is preliminary data.</text>
</comment>
<accession>A0A2J8WE97</accession>
<keyword evidence="2" id="KW-0472">Membrane</keyword>
<feature type="transmembrane region" description="Helical" evidence="2">
    <location>
        <begin position="45"/>
        <end position="66"/>
    </location>
</feature>
<proteinExistence type="predicted"/>
<gene>
    <name evidence="3" type="ORF">CR201_G0011385</name>
</gene>
<dbReference type="EMBL" id="NDHI03003394">
    <property type="protein sequence ID" value="PNJ68081.1"/>
    <property type="molecule type" value="Genomic_DNA"/>
</dbReference>
<sequence>MPPAWKGGINGPPPRGREGRPGALVAMAPGSGARGARDASHGWSLLPLCASLFLSLFFFFFLSVSVRGEAARRK</sequence>
<feature type="region of interest" description="Disordered" evidence="1">
    <location>
        <begin position="1"/>
        <end position="22"/>
    </location>
</feature>
<evidence type="ECO:0000256" key="2">
    <source>
        <dbReference type="SAM" id="Phobius"/>
    </source>
</evidence>
<dbReference type="AlphaFoldDB" id="A0A2J8WE97"/>
<evidence type="ECO:0000256" key="1">
    <source>
        <dbReference type="SAM" id="MobiDB-lite"/>
    </source>
</evidence>
<organism evidence="3">
    <name type="scientific">Pongo abelii</name>
    <name type="common">Sumatran orangutan</name>
    <name type="synonym">Pongo pygmaeus abelii</name>
    <dbReference type="NCBI Taxonomy" id="9601"/>
    <lineage>
        <taxon>Eukaryota</taxon>
        <taxon>Metazoa</taxon>
        <taxon>Chordata</taxon>
        <taxon>Craniata</taxon>
        <taxon>Vertebrata</taxon>
        <taxon>Euteleostomi</taxon>
        <taxon>Mammalia</taxon>
        <taxon>Eutheria</taxon>
        <taxon>Euarchontoglires</taxon>
        <taxon>Primates</taxon>
        <taxon>Haplorrhini</taxon>
        <taxon>Catarrhini</taxon>
        <taxon>Hominidae</taxon>
        <taxon>Pongo</taxon>
    </lineage>
</organism>
<reference evidence="3" key="1">
    <citation type="submission" date="2017-12" db="EMBL/GenBank/DDBJ databases">
        <title>High-resolution comparative analysis of great ape genomes.</title>
        <authorList>
            <person name="Pollen A."/>
            <person name="Hastie A."/>
            <person name="Hormozdiari F."/>
            <person name="Dougherty M."/>
            <person name="Liu R."/>
            <person name="Chaisson M."/>
            <person name="Hoppe E."/>
            <person name="Hill C."/>
            <person name="Pang A."/>
            <person name="Hillier L."/>
            <person name="Baker C."/>
            <person name="Armstrong J."/>
            <person name="Shendure J."/>
            <person name="Paten B."/>
            <person name="Wilson R."/>
            <person name="Chao H."/>
            <person name="Schneider V."/>
            <person name="Ventura M."/>
            <person name="Kronenberg Z."/>
            <person name="Murali S."/>
            <person name="Gordon D."/>
            <person name="Cantsilieris S."/>
            <person name="Munson K."/>
            <person name="Nelson B."/>
            <person name="Raja A."/>
            <person name="Underwood J."/>
            <person name="Diekhans M."/>
            <person name="Fiddes I."/>
            <person name="Haussler D."/>
            <person name="Eichler E."/>
        </authorList>
    </citation>
    <scope>NUCLEOTIDE SEQUENCE [LARGE SCALE GENOMIC DNA]</scope>
    <source>
        <strain evidence="3">Susie</strain>
    </source>
</reference>
<evidence type="ECO:0000313" key="3">
    <source>
        <dbReference type="EMBL" id="PNJ68081.1"/>
    </source>
</evidence>